<dbReference type="GO" id="GO:0051537">
    <property type="term" value="F:2 iron, 2 sulfur cluster binding"/>
    <property type="evidence" value="ECO:0007669"/>
    <property type="project" value="UniProtKB-UniRule"/>
</dbReference>
<dbReference type="Proteomes" id="UP000692954">
    <property type="component" value="Unassembled WGS sequence"/>
</dbReference>
<feature type="binding site" evidence="9">
    <location>
        <position position="167"/>
    </location>
    <ligand>
        <name>[2Fe-2S] cluster</name>
        <dbReference type="ChEBI" id="CHEBI:190135"/>
    </ligand>
</feature>
<dbReference type="GO" id="GO:0046872">
    <property type="term" value="F:metal ion binding"/>
    <property type="evidence" value="ECO:0007669"/>
    <property type="project" value="UniProtKB-KW"/>
</dbReference>
<dbReference type="AlphaFoldDB" id="A0A8S1L2F2"/>
<evidence type="ECO:0000313" key="12">
    <source>
        <dbReference type="Proteomes" id="UP000692954"/>
    </source>
</evidence>
<keyword evidence="6 9" id="KW-0408">Iron</keyword>
<evidence type="ECO:0000256" key="5">
    <source>
        <dbReference type="ARBA" id="ARBA00022723"/>
    </source>
</evidence>
<dbReference type="OrthoDB" id="311633at2759"/>
<feature type="binding site" evidence="9">
    <location>
        <position position="204"/>
    </location>
    <ligand>
        <name>[4Fe-4S] cluster</name>
        <dbReference type="ChEBI" id="CHEBI:49883"/>
    </ligand>
</feature>
<keyword evidence="12" id="KW-1185">Reference proteome</keyword>
<evidence type="ECO:0000256" key="4">
    <source>
        <dbReference type="ARBA" id="ARBA00022490"/>
    </source>
</evidence>
<dbReference type="PANTHER" id="PTHR13273:SF14">
    <property type="entry name" value="ANAMORSIN"/>
    <property type="match status" value="1"/>
</dbReference>
<feature type="binding site" evidence="9">
    <location>
        <position position="162"/>
    </location>
    <ligand>
        <name>[2Fe-2S] cluster</name>
        <dbReference type="ChEBI" id="CHEBI:190135"/>
    </ligand>
</feature>
<comment type="domain">
    <text evidence="9">The twin Cx2C motifs are involved in the recognition by the mitochondrial MIA40-ERV1 disulfide relay system. The formation of 2 disulfide bonds in the Cx2C motifs through dithiol/disulfide exchange reactions effectively traps the protein in the mitochondrial intermembrane space.</text>
</comment>
<dbReference type="EMBL" id="CAJJDN010000016">
    <property type="protein sequence ID" value="CAD8062160.1"/>
    <property type="molecule type" value="Genomic_DNA"/>
</dbReference>
<comment type="subcellular location">
    <subcellularLocation>
        <location evidence="9">Cytoplasm</location>
    </subcellularLocation>
    <subcellularLocation>
        <location evidence="9">Mitochondrion intermembrane space</location>
    </subcellularLocation>
</comment>
<evidence type="ECO:0000256" key="9">
    <source>
        <dbReference type="HAMAP-Rule" id="MF_03115"/>
    </source>
</evidence>
<dbReference type="GO" id="GO:0016226">
    <property type="term" value="P:iron-sulfur cluster assembly"/>
    <property type="evidence" value="ECO:0007669"/>
    <property type="project" value="UniProtKB-UniRule"/>
</dbReference>
<feature type="region of interest" description="Fe-S binding site B" evidence="9">
    <location>
        <begin position="193"/>
        <end position="207"/>
    </location>
</feature>
<evidence type="ECO:0000256" key="8">
    <source>
        <dbReference type="ARBA" id="ARBA00023128"/>
    </source>
</evidence>
<evidence type="ECO:0000256" key="1">
    <source>
        <dbReference type="ARBA" id="ARBA00001966"/>
    </source>
</evidence>
<dbReference type="GO" id="GO:0009055">
    <property type="term" value="F:electron transfer activity"/>
    <property type="evidence" value="ECO:0007669"/>
    <property type="project" value="UniProtKB-UniRule"/>
</dbReference>
<evidence type="ECO:0000256" key="6">
    <source>
        <dbReference type="ARBA" id="ARBA00023004"/>
    </source>
</evidence>
<dbReference type="InterPro" id="IPR007785">
    <property type="entry name" value="Anamorsin"/>
</dbReference>
<evidence type="ECO:0000259" key="10">
    <source>
        <dbReference type="Pfam" id="PF05093"/>
    </source>
</evidence>
<dbReference type="GO" id="GO:0005758">
    <property type="term" value="C:mitochondrial intermembrane space"/>
    <property type="evidence" value="ECO:0007669"/>
    <property type="project" value="UniProtKB-SubCell"/>
</dbReference>
<comment type="cofactor">
    <cofactor evidence="1 9">
        <name>[4Fe-4S] cluster</name>
        <dbReference type="ChEBI" id="CHEBI:49883"/>
    </cofactor>
</comment>
<dbReference type="Pfam" id="PF05093">
    <property type="entry name" value="CIAPIN1"/>
    <property type="match status" value="1"/>
</dbReference>
<accession>A0A8S1L2F2</accession>
<keyword evidence="5 9" id="KW-0479">Metal-binding</keyword>
<evidence type="ECO:0000256" key="2">
    <source>
        <dbReference type="ARBA" id="ARBA00008169"/>
    </source>
</evidence>
<comment type="caution">
    <text evidence="11">The sequence shown here is derived from an EMBL/GenBank/DDBJ whole genome shotgun (WGS) entry which is preliminary data.</text>
</comment>
<feature type="binding site" evidence="9">
    <location>
        <position position="165"/>
    </location>
    <ligand>
        <name>[2Fe-2S] cluster</name>
        <dbReference type="ChEBI" id="CHEBI:190135"/>
    </ligand>
</feature>
<comment type="caution">
    <text evidence="9">Lacks conserved residue(s) required for the propagation of feature annotation.</text>
</comment>
<evidence type="ECO:0000313" key="11">
    <source>
        <dbReference type="EMBL" id="CAD8062160.1"/>
    </source>
</evidence>
<feature type="short sequence motif" description="Cx2C motif 2" evidence="9">
    <location>
        <begin position="204"/>
        <end position="207"/>
    </location>
</feature>
<keyword evidence="4 9" id="KW-0963">Cytoplasm</keyword>
<feature type="domain" description="Anamorsin C-terminal" evidence="10">
    <location>
        <begin position="155"/>
        <end position="223"/>
    </location>
</feature>
<keyword evidence="9" id="KW-0001">2Fe-2S</keyword>
<feature type="binding site" evidence="9">
    <location>
        <position position="193"/>
    </location>
    <ligand>
        <name>[4Fe-4S] cluster</name>
        <dbReference type="ChEBI" id="CHEBI:49883"/>
    </ligand>
</feature>
<feature type="binding site" evidence="9">
    <location>
        <position position="196"/>
    </location>
    <ligand>
        <name>[4Fe-4S] cluster</name>
        <dbReference type="ChEBI" id="CHEBI:49883"/>
    </ligand>
</feature>
<sequence>MNLKITNNQQSSINDSLIITNLDQTHLFRDDTFNKIECDQQITLKDAVQISQILKDQGVLIYEGEMNEQIVIYLQASGLYNQGEGKFIKQVLQIKKMNIPVQEFNNCYGKYDYIEQKFLNQINLFKQVDINQKQEIIDENELLDDGVQVKQVESCATKPRACANCTCGRKEMEEKQDQEELLEQLKNNSIKGCGNCYLGDAFRCANCPYRGLPAFKDGEQVKVLQEDVFLQEENEEQDQIKLENGKVKLKI</sequence>
<comment type="domain">
    <text evidence="9">The N-terminal domain has structural similarity with S-adenosyl-L-methionine-dependent methyltransferases, but does not bind S-adenosyl-L-methionine. It is required for correct assembly of the 2 Fe-S clusters.</text>
</comment>
<organism evidence="11 12">
    <name type="scientific">Paramecium sonneborni</name>
    <dbReference type="NCBI Taxonomy" id="65129"/>
    <lineage>
        <taxon>Eukaryota</taxon>
        <taxon>Sar</taxon>
        <taxon>Alveolata</taxon>
        <taxon>Ciliophora</taxon>
        <taxon>Intramacronucleata</taxon>
        <taxon>Oligohymenophorea</taxon>
        <taxon>Peniculida</taxon>
        <taxon>Parameciidae</taxon>
        <taxon>Paramecium</taxon>
    </lineage>
</organism>
<protein>
    <recommendedName>
        <fullName evidence="9">Anamorsin homolog</fullName>
    </recommendedName>
    <alternativeName>
        <fullName evidence="9">Fe-S cluster assembly protein DRE2 homolog</fullName>
    </alternativeName>
</protein>
<dbReference type="PANTHER" id="PTHR13273">
    <property type="entry name" value="ANAMORSIN"/>
    <property type="match status" value="1"/>
</dbReference>
<feature type="binding site" evidence="9">
    <location>
        <position position="155"/>
    </location>
    <ligand>
        <name>[2Fe-2S] cluster</name>
        <dbReference type="ChEBI" id="CHEBI:190135"/>
    </ligand>
</feature>
<keyword evidence="3 9" id="KW-0004">4Fe-4S</keyword>
<feature type="short sequence motif" description="Cx2C motif 1" evidence="9">
    <location>
        <begin position="193"/>
        <end position="196"/>
    </location>
</feature>
<name>A0A8S1L2F2_9CILI</name>
<keyword evidence="8 9" id="KW-0496">Mitochondrion</keyword>
<comment type="cofactor">
    <cofactor evidence="9">
        <name>[2Fe-2S] cluster</name>
        <dbReference type="ChEBI" id="CHEBI:190135"/>
    </cofactor>
</comment>
<comment type="similarity">
    <text evidence="2 9">Belongs to the anamorsin family.</text>
</comment>
<comment type="domain">
    <text evidence="9">The C-terminal domain binds 2 Fe-S clusters but is otherwise mostly in an intrinsically disordered conformation.</text>
</comment>
<reference evidence="11" key="1">
    <citation type="submission" date="2021-01" db="EMBL/GenBank/DDBJ databases">
        <authorList>
            <consortium name="Genoscope - CEA"/>
            <person name="William W."/>
        </authorList>
    </citation>
    <scope>NUCLEOTIDE SEQUENCE</scope>
</reference>
<gene>
    <name evidence="11" type="ORF">PSON_ATCC_30995.1.T0160197</name>
</gene>
<dbReference type="InterPro" id="IPR046408">
    <property type="entry name" value="CIAPIN1"/>
</dbReference>
<comment type="subunit">
    <text evidence="9">Monomer.</text>
</comment>
<dbReference type="GO" id="GO:0051539">
    <property type="term" value="F:4 iron, 4 sulfur cluster binding"/>
    <property type="evidence" value="ECO:0007669"/>
    <property type="project" value="UniProtKB-KW"/>
</dbReference>
<evidence type="ECO:0000256" key="7">
    <source>
        <dbReference type="ARBA" id="ARBA00023014"/>
    </source>
</evidence>
<proteinExistence type="inferred from homology"/>
<dbReference type="HAMAP" id="MF_03115">
    <property type="entry name" value="Anamorsin"/>
    <property type="match status" value="1"/>
</dbReference>
<comment type="function">
    <text evidence="9">Component of the cytosolic iron-sulfur (Fe-S) protein assembly (CIA) machinery. Required for the maturation of extramitochondrial Fe-S proteins. Part of an electron transfer chain functioning in an early step of cytosolic Fe-S biogenesis, facilitating the de novo assembly of a [4Fe-4S] cluster on the cytosolic Fe-S scaffold complex. Electrons are transferred from NADPH via a FAD- and FMN-containing diflavin oxidoreductase. Together with the diflavin oxidoreductase, also required for the assembly of the diferric tyrosyl radical cofactor of ribonucleotide reductase (RNR), probably by providing electrons for reduction during radical cofactor maturation in the catalytic small subunit.</text>
</comment>
<feature type="binding site" evidence="9">
    <location>
        <position position="207"/>
    </location>
    <ligand>
        <name>[4Fe-4S] cluster</name>
        <dbReference type="ChEBI" id="CHEBI:49883"/>
    </ligand>
</feature>
<evidence type="ECO:0000256" key="3">
    <source>
        <dbReference type="ARBA" id="ARBA00022485"/>
    </source>
</evidence>
<keyword evidence="7 9" id="KW-0411">Iron-sulfur</keyword>